<evidence type="ECO:0008006" key="3">
    <source>
        <dbReference type="Google" id="ProtNLM"/>
    </source>
</evidence>
<dbReference type="Pfam" id="PF11316">
    <property type="entry name" value="Rhamno_transf"/>
    <property type="match status" value="1"/>
</dbReference>
<dbReference type="Proteomes" id="UP000441586">
    <property type="component" value="Unassembled WGS sequence"/>
</dbReference>
<dbReference type="InterPro" id="IPR021466">
    <property type="entry name" value="Put_rhamnosyl_transferase"/>
</dbReference>
<accession>A0A6A4RER7</accession>
<gene>
    <name evidence="1" type="ORF">GP644_14025</name>
</gene>
<sequence>MDLNIKMVGLLRFSVLSPTYYSERFSTLEETAAHLFSPERLELRFRIFEQLCLRSLMRQSDMDFTLVVLTAKALPAPYMIRLLDLLDPLPNVVCHPVDAGVHYRMLKQGYAIVPPEKASHQILFRLDDDDAVDIDFVRRSKHLAKGMIPLQGSDTPFILANNRGFYAQKTDAGVDVFDACERAPLSTGTALVAPVGHGMNPYRFNHRKFAQHFNTFTDISVPSFVRTIHGDNKSDPTQMGRTHKWDTEQIEAGLKQHFDLSVSALQEMLP</sequence>
<proteinExistence type="predicted"/>
<comment type="caution">
    <text evidence="1">The sequence shown here is derived from an EMBL/GenBank/DDBJ whole genome shotgun (WGS) entry which is preliminary data.</text>
</comment>
<dbReference type="AlphaFoldDB" id="A0A6A4RER7"/>
<evidence type="ECO:0000313" key="2">
    <source>
        <dbReference type="Proteomes" id="UP000441586"/>
    </source>
</evidence>
<name>A0A6A4RER7_9RHOB</name>
<dbReference type="EMBL" id="WSFO01000008">
    <property type="protein sequence ID" value="KAE9628881.1"/>
    <property type="molecule type" value="Genomic_DNA"/>
</dbReference>
<evidence type="ECO:0000313" key="1">
    <source>
        <dbReference type="EMBL" id="KAE9628881.1"/>
    </source>
</evidence>
<reference evidence="1 2" key="1">
    <citation type="submission" date="2019-12" db="EMBL/GenBank/DDBJ databases">
        <authorList>
            <person name="Zhang Y.-J."/>
        </authorList>
    </citation>
    <scope>NUCLEOTIDE SEQUENCE [LARGE SCALE GENOMIC DNA]</scope>
    <source>
        <strain evidence="1 2">H18S-6</strain>
    </source>
</reference>
<dbReference type="RefSeq" id="WP_158980078.1">
    <property type="nucleotide sequence ID" value="NZ_WSFO01000008.1"/>
</dbReference>
<protein>
    <recommendedName>
        <fullName evidence="3">Rhamnosyl transferase</fullName>
    </recommendedName>
</protein>
<organism evidence="1 2">
    <name type="scientific">Parasedimentitalea maritima</name>
    <dbReference type="NCBI Taxonomy" id="2578117"/>
    <lineage>
        <taxon>Bacteria</taxon>
        <taxon>Pseudomonadati</taxon>
        <taxon>Pseudomonadota</taxon>
        <taxon>Alphaproteobacteria</taxon>
        <taxon>Rhodobacterales</taxon>
        <taxon>Paracoccaceae</taxon>
        <taxon>Parasedimentitalea</taxon>
    </lineage>
</organism>